<evidence type="ECO:0000256" key="2">
    <source>
        <dbReference type="ARBA" id="ARBA00006177"/>
    </source>
</evidence>
<evidence type="ECO:0000256" key="5">
    <source>
        <dbReference type="ARBA" id="ARBA00022833"/>
    </source>
</evidence>
<proteinExistence type="inferred from homology"/>
<keyword evidence="9" id="KW-0804">Transcription</keyword>
<dbReference type="EMBL" id="CADEBC010000563">
    <property type="protein sequence ID" value="CAB3254501.1"/>
    <property type="molecule type" value="Genomic_DNA"/>
</dbReference>
<evidence type="ECO:0000259" key="14">
    <source>
        <dbReference type="PROSITE" id="PS50950"/>
    </source>
</evidence>
<evidence type="ECO:0000256" key="4">
    <source>
        <dbReference type="ARBA" id="ARBA00022771"/>
    </source>
</evidence>
<evidence type="ECO:0000256" key="13">
    <source>
        <dbReference type="SAM" id="Coils"/>
    </source>
</evidence>
<dbReference type="GO" id="GO:0005654">
    <property type="term" value="C:nucleoplasm"/>
    <property type="evidence" value="ECO:0007669"/>
    <property type="project" value="UniProtKB-SubCell"/>
</dbReference>
<dbReference type="OrthoDB" id="7312725at2759"/>
<dbReference type="Proteomes" id="UP000494106">
    <property type="component" value="Unassembled WGS sequence"/>
</dbReference>
<evidence type="ECO:0000256" key="11">
    <source>
        <dbReference type="ARBA" id="ARBA00023306"/>
    </source>
</evidence>
<organism evidence="15 16">
    <name type="scientific">Arctia plantaginis</name>
    <name type="common">Wood tiger moth</name>
    <name type="synonym">Phalaena plantaginis</name>
    <dbReference type="NCBI Taxonomy" id="874455"/>
    <lineage>
        <taxon>Eukaryota</taxon>
        <taxon>Metazoa</taxon>
        <taxon>Ecdysozoa</taxon>
        <taxon>Arthropoda</taxon>
        <taxon>Hexapoda</taxon>
        <taxon>Insecta</taxon>
        <taxon>Pterygota</taxon>
        <taxon>Neoptera</taxon>
        <taxon>Endopterygota</taxon>
        <taxon>Lepidoptera</taxon>
        <taxon>Glossata</taxon>
        <taxon>Ditrysia</taxon>
        <taxon>Noctuoidea</taxon>
        <taxon>Erebidae</taxon>
        <taxon>Arctiinae</taxon>
        <taxon>Arctia</taxon>
    </lineage>
</organism>
<evidence type="ECO:0000256" key="8">
    <source>
        <dbReference type="ARBA" id="ARBA00023125"/>
    </source>
</evidence>
<evidence type="ECO:0000256" key="1">
    <source>
        <dbReference type="ARBA" id="ARBA00004642"/>
    </source>
</evidence>
<feature type="coiled-coil region" evidence="13">
    <location>
        <begin position="193"/>
        <end position="227"/>
    </location>
</feature>
<evidence type="ECO:0000256" key="6">
    <source>
        <dbReference type="ARBA" id="ARBA00023015"/>
    </source>
</evidence>
<dbReference type="SUPFAM" id="SSF57716">
    <property type="entry name" value="Glucocorticoid receptor-like (DNA-binding domain)"/>
    <property type="match status" value="1"/>
</dbReference>
<dbReference type="InterPro" id="IPR026516">
    <property type="entry name" value="THAP1/10"/>
</dbReference>
<dbReference type="InterPro" id="IPR006612">
    <property type="entry name" value="THAP_Znf"/>
</dbReference>
<evidence type="ECO:0000256" key="12">
    <source>
        <dbReference type="PROSITE-ProRule" id="PRU00309"/>
    </source>
</evidence>
<keyword evidence="10" id="KW-0539">Nucleus</keyword>
<dbReference type="AlphaFoldDB" id="A0A8S1AXJ2"/>
<dbReference type="GO" id="GO:0043565">
    <property type="term" value="F:sequence-specific DNA binding"/>
    <property type="evidence" value="ECO:0007669"/>
    <property type="project" value="InterPro"/>
</dbReference>
<dbReference type="Pfam" id="PF05485">
    <property type="entry name" value="THAP"/>
    <property type="match status" value="1"/>
</dbReference>
<sequence>MSCVVKGCKNRSDRKKNNPGITFHRFSRENEVWKNDWIQIIRNCNGENDWIPNKYSVVCSIHFEANDLYTTKGGLRRVVTYAVPQKFLIESAHMAEEQPIKQEIASVFVPALGKPCSSTMVLQEDEQSAEPNISDNLQKSISLIETKVEPPDALALDLRDKQPAKPNTSINIQEKSSETKEAQVLTIPYSRRKQCLEQSLIKKQDTIRKQKRKIKTLKQKVQRLQFRNKYLKEILKSLKKKKIS</sequence>
<evidence type="ECO:0000313" key="15">
    <source>
        <dbReference type="EMBL" id="CAB3254501.1"/>
    </source>
</evidence>
<keyword evidence="16" id="KW-1185">Reference proteome</keyword>
<evidence type="ECO:0000256" key="9">
    <source>
        <dbReference type="ARBA" id="ARBA00023163"/>
    </source>
</evidence>
<keyword evidence="7 13" id="KW-0175">Coiled coil</keyword>
<comment type="subcellular location">
    <subcellularLocation>
        <location evidence="1">Nucleus</location>
        <location evidence="1">Nucleoplasm</location>
    </subcellularLocation>
</comment>
<keyword evidence="6" id="KW-0805">Transcription regulation</keyword>
<evidence type="ECO:0000313" key="16">
    <source>
        <dbReference type="Proteomes" id="UP000494106"/>
    </source>
</evidence>
<keyword evidence="3" id="KW-0479">Metal-binding</keyword>
<dbReference type="PROSITE" id="PS50950">
    <property type="entry name" value="ZF_THAP"/>
    <property type="match status" value="1"/>
</dbReference>
<dbReference type="PANTHER" id="PTHR46600">
    <property type="entry name" value="THAP DOMAIN-CONTAINING"/>
    <property type="match status" value="1"/>
</dbReference>
<accession>A0A8S1AXJ2</accession>
<comment type="caution">
    <text evidence="15">The sequence shown here is derived from an EMBL/GenBank/DDBJ whole genome shotgun (WGS) entry which is preliminary data.</text>
</comment>
<dbReference type="PANTHER" id="PTHR46600:SF1">
    <property type="entry name" value="THAP DOMAIN-CONTAINING PROTEIN 1"/>
    <property type="match status" value="1"/>
</dbReference>
<name>A0A8S1AXJ2_ARCPL</name>
<keyword evidence="8 12" id="KW-0238">DNA-binding</keyword>
<evidence type="ECO:0000256" key="7">
    <source>
        <dbReference type="ARBA" id="ARBA00023054"/>
    </source>
</evidence>
<evidence type="ECO:0000256" key="3">
    <source>
        <dbReference type="ARBA" id="ARBA00022723"/>
    </source>
</evidence>
<gene>
    <name evidence="15" type="ORF">APLA_LOCUS14563</name>
</gene>
<protein>
    <recommendedName>
        <fullName evidence="14">THAP-type domain-containing protein</fullName>
    </recommendedName>
</protein>
<comment type="similarity">
    <text evidence="2">Belongs to the THAP1 family.</text>
</comment>
<feature type="domain" description="THAP-type" evidence="14">
    <location>
        <begin position="1"/>
        <end position="87"/>
    </location>
</feature>
<reference evidence="15 16" key="1">
    <citation type="submission" date="2020-04" db="EMBL/GenBank/DDBJ databases">
        <authorList>
            <person name="Wallbank WR R."/>
            <person name="Pardo Diaz C."/>
            <person name="Kozak K."/>
            <person name="Martin S."/>
            <person name="Jiggins C."/>
            <person name="Moest M."/>
            <person name="Warren A I."/>
            <person name="Byers J.R.P. K."/>
            <person name="Montejo-Kovacevich G."/>
            <person name="Yen C E."/>
        </authorList>
    </citation>
    <scope>NUCLEOTIDE SEQUENCE [LARGE SCALE GENOMIC DNA]</scope>
</reference>
<keyword evidence="11" id="KW-0131">Cell cycle</keyword>
<keyword evidence="5" id="KW-0862">Zinc</keyword>
<keyword evidence="4 12" id="KW-0863">Zinc-finger</keyword>
<dbReference type="GO" id="GO:0008270">
    <property type="term" value="F:zinc ion binding"/>
    <property type="evidence" value="ECO:0007669"/>
    <property type="project" value="UniProtKB-KW"/>
</dbReference>
<evidence type="ECO:0000256" key="10">
    <source>
        <dbReference type="ARBA" id="ARBA00023242"/>
    </source>
</evidence>
<dbReference type="SMART" id="SM00980">
    <property type="entry name" value="THAP"/>
    <property type="match status" value="1"/>
</dbReference>